<feature type="region of interest" description="Disordered" evidence="9">
    <location>
        <begin position="367"/>
        <end position="440"/>
    </location>
</feature>
<reference evidence="12" key="1">
    <citation type="submission" date="2023-06" db="EMBL/GenBank/DDBJ databases">
        <title>Black Yeasts Isolated from many extreme environments.</title>
        <authorList>
            <person name="Coleine C."/>
            <person name="Stajich J.E."/>
            <person name="Selbmann L."/>
        </authorList>
    </citation>
    <scope>NUCLEOTIDE SEQUENCE</scope>
    <source>
        <strain evidence="12">CCFEE 5200</strain>
    </source>
</reference>
<dbReference type="InterPro" id="IPR051653">
    <property type="entry name" value="E3_ligase_sorting_rcpt"/>
</dbReference>
<feature type="compositionally biased region" description="Low complexity" evidence="9">
    <location>
        <begin position="367"/>
        <end position="377"/>
    </location>
</feature>
<dbReference type="SUPFAM" id="SSF57850">
    <property type="entry name" value="RING/U-box"/>
    <property type="match status" value="1"/>
</dbReference>
<dbReference type="SMART" id="SM00184">
    <property type="entry name" value="RING"/>
    <property type="match status" value="1"/>
</dbReference>
<keyword evidence="6 10" id="KW-1133">Transmembrane helix</keyword>
<dbReference type="EMBL" id="JAUJLE010000002">
    <property type="protein sequence ID" value="KAK1015677.1"/>
    <property type="molecule type" value="Genomic_DNA"/>
</dbReference>
<organism evidence="12 13">
    <name type="scientific">Friedmanniomyces endolithicus</name>
    <dbReference type="NCBI Taxonomy" id="329885"/>
    <lineage>
        <taxon>Eukaryota</taxon>
        <taxon>Fungi</taxon>
        <taxon>Dikarya</taxon>
        <taxon>Ascomycota</taxon>
        <taxon>Pezizomycotina</taxon>
        <taxon>Dothideomycetes</taxon>
        <taxon>Dothideomycetidae</taxon>
        <taxon>Mycosphaerellales</taxon>
        <taxon>Teratosphaeriaceae</taxon>
        <taxon>Friedmanniomyces</taxon>
    </lineage>
</organism>
<feature type="domain" description="RING-type" evidence="11">
    <location>
        <begin position="311"/>
        <end position="354"/>
    </location>
</feature>
<comment type="caution">
    <text evidence="12">The sequence shown here is derived from an EMBL/GenBank/DDBJ whole genome shotgun (WGS) entry which is preliminary data.</text>
</comment>
<dbReference type="PANTHER" id="PTHR47168:SF1">
    <property type="entry name" value="OS02G0798600 PROTEIN"/>
    <property type="match status" value="1"/>
</dbReference>
<dbReference type="InterPro" id="IPR001841">
    <property type="entry name" value="Znf_RING"/>
</dbReference>
<dbReference type="PANTHER" id="PTHR47168">
    <property type="entry name" value="RING ZINC FINGER DOMAIN SUPERFAMILY PROTEIN-RELATED"/>
    <property type="match status" value="1"/>
</dbReference>
<keyword evidence="4 8" id="KW-0863">Zinc-finger</keyword>
<dbReference type="FunFam" id="3.30.40.10:FF:000364">
    <property type="entry name" value="Protease-associated PA domain protein"/>
    <property type="match status" value="1"/>
</dbReference>
<evidence type="ECO:0000313" key="13">
    <source>
        <dbReference type="Proteomes" id="UP001175353"/>
    </source>
</evidence>
<feature type="compositionally biased region" description="Pro residues" evidence="9">
    <location>
        <begin position="378"/>
        <end position="388"/>
    </location>
</feature>
<keyword evidence="2 10" id="KW-0812">Transmembrane</keyword>
<evidence type="ECO:0000256" key="4">
    <source>
        <dbReference type="ARBA" id="ARBA00022771"/>
    </source>
</evidence>
<keyword evidence="3" id="KW-0479">Metal-binding</keyword>
<protein>
    <recommendedName>
        <fullName evidence="11">RING-type domain-containing protein</fullName>
    </recommendedName>
</protein>
<dbReference type="CDD" id="cd16454">
    <property type="entry name" value="RING-H2_PA-TM-RING"/>
    <property type="match status" value="1"/>
</dbReference>
<feature type="compositionally biased region" description="Basic and acidic residues" evidence="9">
    <location>
        <begin position="19"/>
        <end position="33"/>
    </location>
</feature>
<evidence type="ECO:0000256" key="10">
    <source>
        <dbReference type="SAM" id="Phobius"/>
    </source>
</evidence>
<evidence type="ECO:0000313" key="12">
    <source>
        <dbReference type="EMBL" id="KAK1015677.1"/>
    </source>
</evidence>
<dbReference type="PROSITE" id="PS50089">
    <property type="entry name" value="ZF_RING_2"/>
    <property type="match status" value="1"/>
</dbReference>
<evidence type="ECO:0000256" key="9">
    <source>
        <dbReference type="SAM" id="MobiDB-lite"/>
    </source>
</evidence>
<dbReference type="GO" id="GO:0016020">
    <property type="term" value="C:membrane"/>
    <property type="evidence" value="ECO:0007669"/>
    <property type="project" value="UniProtKB-SubCell"/>
</dbReference>
<evidence type="ECO:0000256" key="3">
    <source>
        <dbReference type="ARBA" id="ARBA00022723"/>
    </source>
</evidence>
<proteinExistence type="predicted"/>
<feature type="region of interest" description="Disordered" evidence="9">
    <location>
        <begin position="1"/>
        <end position="100"/>
    </location>
</feature>
<feature type="compositionally biased region" description="Basic and acidic residues" evidence="9">
    <location>
        <begin position="1"/>
        <end position="11"/>
    </location>
</feature>
<evidence type="ECO:0000256" key="7">
    <source>
        <dbReference type="ARBA" id="ARBA00023136"/>
    </source>
</evidence>
<dbReference type="Proteomes" id="UP001175353">
    <property type="component" value="Unassembled WGS sequence"/>
</dbReference>
<accession>A0AAN6R2M1</accession>
<evidence type="ECO:0000256" key="2">
    <source>
        <dbReference type="ARBA" id="ARBA00022692"/>
    </source>
</evidence>
<feature type="compositionally biased region" description="Basic and acidic residues" evidence="9">
    <location>
        <begin position="421"/>
        <end position="440"/>
    </location>
</feature>
<feature type="compositionally biased region" description="Polar residues" evidence="9">
    <location>
        <begin position="78"/>
        <end position="91"/>
    </location>
</feature>
<dbReference type="GO" id="GO:0008270">
    <property type="term" value="F:zinc ion binding"/>
    <property type="evidence" value="ECO:0007669"/>
    <property type="project" value="UniProtKB-KW"/>
</dbReference>
<evidence type="ECO:0000259" key="11">
    <source>
        <dbReference type="PROSITE" id="PS50089"/>
    </source>
</evidence>
<evidence type="ECO:0000256" key="1">
    <source>
        <dbReference type="ARBA" id="ARBA00004167"/>
    </source>
</evidence>
<evidence type="ECO:0000256" key="5">
    <source>
        <dbReference type="ARBA" id="ARBA00022833"/>
    </source>
</evidence>
<dbReference type="AlphaFoldDB" id="A0AAN6R2M1"/>
<feature type="compositionally biased region" description="Low complexity" evidence="9">
    <location>
        <begin position="34"/>
        <end position="53"/>
    </location>
</feature>
<dbReference type="Pfam" id="PF13639">
    <property type="entry name" value="zf-RING_2"/>
    <property type="match status" value="1"/>
</dbReference>
<keyword evidence="7 10" id="KW-0472">Membrane</keyword>
<dbReference type="Gene3D" id="3.30.40.10">
    <property type="entry name" value="Zinc/RING finger domain, C3HC4 (zinc finger)"/>
    <property type="match status" value="1"/>
</dbReference>
<name>A0AAN6R2M1_9PEZI</name>
<dbReference type="SMART" id="SM00744">
    <property type="entry name" value="RINGv"/>
    <property type="match status" value="1"/>
</dbReference>
<keyword evidence="13" id="KW-1185">Reference proteome</keyword>
<feature type="transmembrane region" description="Helical" evidence="10">
    <location>
        <begin position="178"/>
        <end position="198"/>
    </location>
</feature>
<feature type="compositionally biased region" description="Low complexity" evidence="9">
    <location>
        <begin position="226"/>
        <end position="240"/>
    </location>
</feature>
<sequence>MKKASSTDKGDGFVIGVQDWRDPDMVADEKERQQASTSSATSTSSAAAQSSASPKHAGMHGGSITPGSGEYAKANHEVASSGSDKQASTAAMSGKHSKAKGVESGNWFTRFFHLEAEPERSRATPEMANKASEPDSQPPHPDGAHANHQSTNRVPQHDGLWVTLTPTSVSSSPFFDTLLVLVVSPLVTLTVVYALLLLRSRIRRRRWRAPKSVVQRLPVRTYHTMSSSATSASTPELSSPVSATTPLLPSVPRPINACARPRSQTASEVPVQASSSLTESLAPPSLEQIEEKRAAGLAEWRRRYGGKQRECVVCLEEYVDGVSRVMSLPCGHEFHAECITPWLTTRRRTCPICKGDVVRSLARLNTGNNNTATATSPLLPPSSPPPPQYHDDVAEEVLEEQVQEQAATTRNDDPAAALPVSREDEAFEDLERGIGGERSL</sequence>
<evidence type="ECO:0000256" key="8">
    <source>
        <dbReference type="PROSITE-ProRule" id="PRU00175"/>
    </source>
</evidence>
<evidence type="ECO:0000256" key="6">
    <source>
        <dbReference type="ARBA" id="ARBA00022989"/>
    </source>
</evidence>
<dbReference type="InterPro" id="IPR011016">
    <property type="entry name" value="Znf_RING-CH"/>
</dbReference>
<feature type="region of interest" description="Disordered" evidence="9">
    <location>
        <begin position="224"/>
        <end position="254"/>
    </location>
</feature>
<keyword evidence="5" id="KW-0862">Zinc</keyword>
<comment type="subcellular location">
    <subcellularLocation>
        <location evidence="1">Membrane</location>
        <topology evidence="1">Single-pass membrane protein</topology>
    </subcellularLocation>
</comment>
<feature type="compositionally biased region" description="Acidic residues" evidence="9">
    <location>
        <begin position="393"/>
        <end position="402"/>
    </location>
</feature>
<feature type="region of interest" description="Disordered" evidence="9">
    <location>
        <begin position="118"/>
        <end position="153"/>
    </location>
</feature>
<dbReference type="InterPro" id="IPR013083">
    <property type="entry name" value="Znf_RING/FYVE/PHD"/>
</dbReference>
<gene>
    <name evidence="12" type="ORF">LTR91_000703</name>
</gene>